<dbReference type="InterPro" id="IPR041492">
    <property type="entry name" value="HAD_2"/>
</dbReference>
<dbReference type="Proteomes" id="UP001499986">
    <property type="component" value="Unassembled WGS sequence"/>
</dbReference>
<evidence type="ECO:0000313" key="2">
    <source>
        <dbReference type="Proteomes" id="UP001499986"/>
    </source>
</evidence>
<dbReference type="InterPro" id="IPR023214">
    <property type="entry name" value="HAD_sf"/>
</dbReference>
<keyword evidence="2" id="KW-1185">Reference proteome</keyword>
<dbReference type="Pfam" id="PF13419">
    <property type="entry name" value="HAD_2"/>
    <property type="match status" value="1"/>
</dbReference>
<proteinExistence type="predicted"/>
<dbReference type="NCBIfam" id="TIGR01549">
    <property type="entry name" value="HAD-SF-IA-v1"/>
    <property type="match status" value="1"/>
</dbReference>
<accession>A0ABP5VV08</accession>
<keyword evidence="1" id="KW-0378">Hydrolase</keyword>
<gene>
    <name evidence="1" type="ORF">GCM10010255_51800</name>
</gene>
<comment type="caution">
    <text evidence="1">The sequence shown here is derived from an EMBL/GenBank/DDBJ whole genome shotgun (WGS) entry which is preliminary data.</text>
</comment>
<protein>
    <submittedName>
        <fullName evidence="1">HAD family hydrolase</fullName>
    </submittedName>
</protein>
<dbReference type="Gene3D" id="3.40.50.1000">
    <property type="entry name" value="HAD superfamily/HAD-like"/>
    <property type="match status" value="1"/>
</dbReference>
<dbReference type="InterPro" id="IPR036412">
    <property type="entry name" value="HAD-like_sf"/>
</dbReference>
<dbReference type="EMBL" id="BAAASE010000006">
    <property type="protein sequence ID" value="GAA2409306.1"/>
    <property type="molecule type" value="Genomic_DNA"/>
</dbReference>
<sequence>MVTASTEQLRELLAPVRYVLWDLDGPICRLFAGRPANEVARDLVREIERLGPDGLLTEEERLCPDPQGVLLAVYFRHPEAGLISHLEKRLTEQELAAVPRAWPTPYADPLIMTWWALGARFAITTNNSARAAAAYTESRRLTACFSHIYGRTEDLARMKPDPHCLSRALESLDAHPSQALMLGDAGTDYQAAQALGIPFLGYARNQRKLDLLVTAGVDRSHIVRSLDEVLIVLRRR</sequence>
<dbReference type="GO" id="GO:0016787">
    <property type="term" value="F:hydrolase activity"/>
    <property type="evidence" value="ECO:0007669"/>
    <property type="project" value="UniProtKB-KW"/>
</dbReference>
<dbReference type="PANTHER" id="PTHR43434">
    <property type="entry name" value="PHOSPHOGLYCOLATE PHOSPHATASE"/>
    <property type="match status" value="1"/>
</dbReference>
<dbReference type="InterPro" id="IPR006439">
    <property type="entry name" value="HAD-SF_hydro_IA"/>
</dbReference>
<organism evidence="1 2">
    <name type="scientific">Streptomyces coeruleofuscus</name>
    <dbReference type="NCBI Taxonomy" id="66879"/>
    <lineage>
        <taxon>Bacteria</taxon>
        <taxon>Bacillati</taxon>
        <taxon>Actinomycetota</taxon>
        <taxon>Actinomycetes</taxon>
        <taxon>Kitasatosporales</taxon>
        <taxon>Streptomycetaceae</taxon>
        <taxon>Streptomyces</taxon>
    </lineage>
</organism>
<dbReference type="InterPro" id="IPR050155">
    <property type="entry name" value="HAD-like_hydrolase_sf"/>
</dbReference>
<dbReference type="SUPFAM" id="SSF56784">
    <property type="entry name" value="HAD-like"/>
    <property type="match status" value="1"/>
</dbReference>
<dbReference type="PANTHER" id="PTHR43434:SF1">
    <property type="entry name" value="PHOSPHOGLYCOLATE PHOSPHATASE"/>
    <property type="match status" value="1"/>
</dbReference>
<reference evidence="2" key="1">
    <citation type="journal article" date="2019" name="Int. J. Syst. Evol. Microbiol.">
        <title>The Global Catalogue of Microorganisms (GCM) 10K type strain sequencing project: providing services to taxonomists for standard genome sequencing and annotation.</title>
        <authorList>
            <consortium name="The Broad Institute Genomics Platform"/>
            <consortium name="The Broad Institute Genome Sequencing Center for Infectious Disease"/>
            <person name="Wu L."/>
            <person name="Ma J."/>
        </authorList>
    </citation>
    <scope>NUCLEOTIDE SEQUENCE [LARGE SCALE GENOMIC DNA]</scope>
    <source>
        <strain evidence="2">JCM 4358</strain>
    </source>
</reference>
<evidence type="ECO:0000313" key="1">
    <source>
        <dbReference type="EMBL" id="GAA2409306.1"/>
    </source>
</evidence>
<dbReference type="CDD" id="cd01427">
    <property type="entry name" value="HAD_like"/>
    <property type="match status" value="1"/>
</dbReference>
<name>A0ABP5VV08_9ACTN</name>